<organism evidence="1">
    <name type="scientific">Medicago truncatula</name>
    <name type="common">Barrel medic</name>
    <name type="synonym">Medicago tribuloides</name>
    <dbReference type="NCBI Taxonomy" id="3880"/>
    <lineage>
        <taxon>Eukaryota</taxon>
        <taxon>Viridiplantae</taxon>
        <taxon>Streptophyta</taxon>
        <taxon>Embryophyta</taxon>
        <taxon>Tracheophyta</taxon>
        <taxon>Spermatophyta</taxon>
        <taxon>Magnoliopsida</taxon>
        <taxon>eudicotyledons</taxon>
        <taxon>Gunneridae</taxon>
        <taxon>Pentapetalae</taxon>
        <taxon>rosids</taxon>
        <taxon>fabids</taxon>
        <taxon>Fabales</taxon>
        <taxon>Fabaceae</taxon>
        <taxon>Papilionoideae</taxon>
        <taxon>50 kb inversion clade</taxon>
        <taxon>NPAAA clade</taxon>
        <taxon>Hologalegina</taxon>
        <taxon>IRL clade</taxon>
        <taxon>Trifolieae</taxon>
        <taxon>Medicago</taxon>
    </lineage>
</organism>
<protein>
    <submittedName>
        <fullName evidence="1">Uncharacterized protein</fullName>
    </submittedName>
</protein>
<dbReference type="EMBL" id="AC140549">
    <property type="protein sequence ID" value="ABE91960.1"/>
    <property type="molecule type" value="Genomic_DNA"/>
</dbReference>
<evidence type="ECO:0000313" key="1">
    <source>
        <dbReference type="EMBL" id="ABE91960.1"/>
    </source>
</evidence>
<proteinExistence type="predicted"/>
<dbReference type="AlphaFoldDB" id="Q1SKZ1"/>
<reference evidence="1" key="2">
    <citation type="submission" date="2007-04" db="EMBL/GenBank/DDBJ databases">
        <authorList>
            <consortium name="The International Medicago Genome Annotation Group"/>
        </authorList>
    </citation>
    <scope>NUCLEOTIDE SEQUENCE</scope>
</reference>
<sequence>MWNKSPLGQSTSLEGHASIDANHLTKVRPVVVSMVEERASGLEWGIDERGWR</sequence>
<gene>
    <name evidence="1" type="ORF">MtrDRAFT_AC140549g60v2</name>
</gene>
<name>Q1SKZ1_MEDTR</name>
<accession>Q1SKZ1</accession>
<reference evidence="1" key="1">
    <citation type="submission" date="2006-03" db="EMBL/GenBank/DDBJ databases">
        <authorList>
            <person name="Shaull S."/>
            <person name="Lin S."/>
            <person name="Dixon R."/>
            <person name="May G."/>
            <person name="Sumner L."/>
            <person name="Gonzales B."/>
            <person name="Cook D."/>
            <person name="Kim D."/>
            <person name="Roe B.A."/>
        </authorList>
    </citation>
    <scope>NUCLEOTIDE SEQUENCE</scope>
</reference>